<keyword evidence="2" id="KW-1185">Reference proteome</keyword>
<reference evidence="1" key="1">
    <citation type="submission" date="2020-06" db="EMBL/GenBank/DDBJ databases">
        <title>Draft genome of Bugula neritina, a colonial animal packing powerful symbionts and potential medicines.</title>
        <authorList>
            <person name="Rayko M."/>
        </authorList>
    </citation>
    <scope>NUCLEOTIDE SEQUENCE [LARGE SCALE GENOMIC DNA]</scope>
    <source>
        <strain evidence="1">Kwan_BN1</strain>
    </source>
</reference>
<organism evidence="1 2">
    <name type="scientific">Bugula neritina</name>
    <name type="common">Brown bryozoan</name>
    <name type="synonym">Sertularia neritina</name>
    <dbReference type="NCBI Taxonomy" id="10212"/>
    <lineage>
        <taxon>Eukaryota</taxon>
        <taxon>Metazoa</taxon>
        <taxon>Spiralia</taxon>
        <taxon>Lophotrochozoa</taxon>
        <taxon>Bryozoa</taxon>
        <taxon>Gymnolaemata</taxon>
        <taxon>Cheilostomatida</taxon>
        <taxon>Flustrina</taxon>
        <taxon>Buguloidea</taxon>
        <taxon>Bugulidae</taxon>
        <taxon>Bugula</taxon>
    </lineage>
</organism>
<sequence>MSDSTHHWRPGLNKQICVQVLHGTQACFALEDRTKREDDYSSLHDERDYSVKSLLHNQPVEATCVGREAGGYCGKQDGKFSIWCFSNPACLSSKPLKTSSKPTYIMPTTTYNDVMPTTTYNDIFTTNPPDLLYSTTTYNDKEAILGSHKQHCDCTAWQEVTFCQAQCSSYGVREMRRSCTEVSSSYCPISKLEDCFNDKVSSLYQLLIVG</sequence>
<proteinExistence type="predicted"/>
<accession>A0A7J7K7K6</accession>
<protein>
    <submittedName>
        <fullName evidence="1">Uncharacterized protein</fullName>
    </submittedName>
</protein>
<evidence type="ECO:0000313" key="1">
    <source>
        <dbReference type="EMBL" id="KAF6033608.1"/>
    </source>
</evidence>
<gene>
    <name evidence="1" type="ORF">EB796_008086</name>
</gene>
<evidence type="ECO:0000313" key="2">
    <source>
        <dbReference type="Proteomes" id="UP000593567"/>
    </source>
</evidence>
<dbReference type="AlphaFoldDB" id="A0A7J7K7K6"/>
<dbReference type="Proteomes" id="UP000593567">
    <property type="component" value="Unassembled WGS sequence"/>
</dbReference>
<dbReference type="EMBL" id="VXIV02001283">
    <property type="protein sequence ID" value="KAF6033608.1"/>
    <property type="molecule type" value="Genomic_DNA"/>
</dbReference>
<comment type="caution">
    <text evidence="1">The sequence shown here is derived from an EMBL/GenBank/DDBJ whole genome shotgun (WGS) entry which is preliminary data.</text>
</comment>
<name>A0A7J7K7K6_BUGNE</name>